<accession>A0ABQ6HTU0</accession>
<reference evidence="2" key="1">
    <citation type="journal article" date="2019" name="Int. J. Syst. Evol. Microbiol.">
        <title>The Global Catalogue of Microorganisms (GCM) 10K type strain sequencing project: providing services to taxonomists for standard genome sequencing and annotation.</title>
        <authorList>
            <consortium name="The Broad Institute Genomics Platform"/>
            <consortium name="The Broad Institute Genome Sequencing Center for Infectious Disease"/>
            <person name="Wu L."/>
            <person name="Ma J."/>
        </authorList>
    </citation>
    <scope>NUCLEOTIDE SEQUENCE [LARGE SCALE GENOMIC DNA]</scope>
    <source>
        <strain evidence="2">NBRC 105830</strain>
    </source>
</reference>
<sequence>MSLLTMAPANGVGWQPPSQFRVQLEHETPEQRAWRLDLPRIASRLAVRWGLQRDGRPWCGWMSSAWPVRDDLGRKMVLKISWPDARTRLEQVALRAWAGPGSKAVRLWHSSQTDNAVVLRRLDADRTLEQHPDVDDACRIIAETLASLPRSVHPIGIVTVQAEAARMLDSIERQRDKWGSVVERPYIEKAIDTLMTVASSPVNDRARILHFDAHFFNVLHTLDDEPPDWILIDPNPVLGPVEWELPPVLRNRADEAYLTGDPERALRRRVDIMCDVLGANRSQARAIAQASAVDNLLWLLPEQPTHPFVGPYTFVSRW</sequence>
<organism evidence="1 2">
    <name type="scientific">Arsenicicoccus piscis</name>
    <dbReference type="NCBI Taxonomy" id="673954"/>
    <lineage>
        <taxon>Bacteria</taxon>
        <taxon>Bacillati</taxon>
        <taxon>Actinomycetota</taxon>
        <taxon>Actinomycetes</taxon>
        <taxon>Micrococcales</taxon>
        <taxon>Intrasporangiaceae</taxon>
        <taxon>Arsenicicoccus</taxon>
    </lineage>
</organism>
<name>A0ABQ6HTU0_9MICO</name>
<dbReference type="SUPFAM" id="SSF56112">
    <property type="entry name" value="Protein kinase-like (PK-like)"/>
    <property type="match status" value="1"/>
</dbReference>
<dbReference type="InterPro" id="IPR006748">
    <property type="entry name" value="NH2Glyco/OHUrea_AB-resist_kin"/>
</dbReference>
<dbReference type="InterPro" id="IPR011009">
    <property type="entry name" value="Kinase-like_dom_sf"/>
</dbReference>
<dbReference type="EMBL" id="BSUJ01000001">
    <property type="protein sequence ID" value="GMA21846.1"/>
    <property type="molecule type" value="Genomic_DNA"/>
</dbReference>
<protein>
    <submittedName>
        <fullName evidence="1">Streptomycin 6-kinase</fullName>
    </submittedName>
</protein>
<gene>
    <name evidence="1" type="ORF">GCM10025862_38670</name>
</gene>
<dbReference type="Pfam" id="PF04655">
    <property type="entry name" value="APH_6_hur"/>
    <property type="match status" value="1"/>
</dbReference>
<proteinExistence type="predicted"/>
<evidence type="ECO:0000313" key="2">
    <source>
        <dbReference type="Proteomes" id="UP001157109"/>
    </source>
</evidence>
<comment type="caution">
    <text evidence="1">The sequence shown here is derived from an EMBL/GenBank/DDBJ whole genome shotgun (WGS) entry which is preliminary data.</text>
</comment>
<evidence type="ECO:0000313" key="1">
    <source>
        <dbReference type="EMBL" id="GMA21846.1"/>
    </source>
</evidence>
<keyword evidence="2" id="KW-1185">Reference proteome</keyword>
<dbReference type="Proteomes" id="UP001157109">
    <property type="component" value="Unassembled WGS sequence"/>
</dbReference>
<dbReference type="RefSeq" id="WP_284285039.1">
    <property type="nucleotide sequence ID" value="NZ_BSUJ01000001.1"/>
</dbReference>